<dbReference type="PANTHER" id="PTHR30007:SF0">
    <property type="entry name" value="TRANSPOSASE"/>
    <property type="match status" value="1"/>
</dbReference>
<dbReference type="RefSeq" id="WP_283346902.1">
    <property type="nucleotide sequence ID" value="NZ_JASHIF010000048.1"/>
</dbReference>
<proteinExistence type="predicted"/>
<evidence type="ECO:0000256" key="2">
    <source>
        <dbReference type="ARBA" id="ARBA00022723"/>
    </source>
</evidence>
<dbReference type="PANTHER" id="PTHR30007">
    <property type="entry name" value="PHP DOMAIN PROTEIN"/>
    <property type="match status" value="1"/>
</dbReference>
<evidence type="ECO:0000259" key="4">
    <source>
        <dbReference type="Pfam" id="PF13359"/>
    </source>
</evidence>
<protein>
    <submittedName>
        <fullName evidence="5">IS5 family transposase</fullName>
    </submittedName>
</protein>
<gene>
    <name evidence="5" type="ORF">QM524_25905</name>
</gene>
<dbReference type="NCBIfam" id="NF033580">
    <property type="entry name" value="transpos_IS5_3"/>
    <property type="match status" value="1"/>
</dbReference>
<sequence length="281" mass="32050">MGILSKNTIETWIIPLLSIGSRGFDPTVPIHEIIEAILYRLKTGCQWRELPVKQFFSGNVLTWNTVFYHYNKWAKAGCWTKIWINILKENHQYLDLSSAEFDGSHTPAKNGGDAVGYQGRKACKTTNTLFICDNQGVMLAMSTPQEGQHHDLFEIQSLFDEICAMLKQAEISLDGLFLNADPGFDSDSFREACEKENIIPNVKPNPRNAGNQESELAPIGIAIFDEQLYKNRTVIEHANAWIDGFKALLVRFEFSVRNWMSLHFMAFSVIFLRKINKKKKV</sequence>
<evidence type="ECO:0000259" key="3">
    <source>
        <dbReference type="Pfam" id="PF13340"/>
    </source>
</evidence>
<feature type="domain" description="Insertion element IS402-like" evidence="3">
    <location>
        <begin position="23"/>
        <end position="83"/>
    </location>
</feature>
<reference evidence="5 6" key="1">
    <citation type="submission" date="2023-05" db="EMBL/GenBank/DDBJ databases">
        <title>Novel species of genus Flectobacillus isolated from stream in China.</title>
        <authorList>
            <person name="Lu H."/>
        </authorList>
    </citation>
    <scope>NUCLEOTIDE SEQUENCE [LARGE SCALE GENOMIC DNA]</scope>
    <source>
        <strain evidence="5 6">KCTC 42575</strain>
    </source>
</reference>
<comment type="cofactor">
    <cofactor evidence="1">
        <name>a divalent metal cation</name>
        <dbReference type="ChEBI" id="CHEBI:60240"/>
    </cofactor>
</comment>
<dbReference type="Pfam" id="PF13340">
    <property type="entry name" value="DUF4096"/>
    <property type="match status" value="1"/>
</dbReference>
<comment type="caution">
    <text evidence="5">The sequence shown here is derived from an EMBL/GenBank/DDBJ whole genome shotgun (WGS) entry which is preliminary data.</text>
</comment>
<evidence type="ECO:0000256" key="1">
    <source>
        <dbReference type="ARBA" id="ARBA00001968"/>
    </source>
</evidence>
<dbReference type="InterPro" id="IPR027806">
    <property type="entry name" value="HARBI1_dom"/>
</dbReference>
<keyword evidence="2" id="KW-0479">Metal-binding</keyword>
<dbReference type="EMBL" id="JASHIF010000048">
    <property type="protein sequence ID" value="MDI9862678.1"/>
    <property type="molecule type" value="Genomic_DNA"/>
</dbReference>
<organism evidence="5 6">
    <name type="scientific">Flectobacillus roseus</name>
    <dbReference type="NCBI Taxonomy" id="502259"/>
    <lineage>
        <taxon>Bacteria</taxon>
        <taxon>Pseudomonadati</taxon>
        <taxon>Bacteroidota</taxon>
        <taxon>Cytophagia</taxon>
        <taxon>Cytophagales</taxon>
        <taxon>Flectobacillaceae</taxon>
        <taxon>Flectobacillus</taxon>
    </lineage>
</organism>
<feature type="domain" description="DDE Tnp4" evidence="4">
    <location>
        <begin position="106"/>
        <end position="256"/>
    </location>
</feature>
<dbReference type="Pfam" id="PF13359">
    <property type="entry name" value="DDE_Tnp_4"/>
    <property type="match status" value="1"/>
</dbReference>
<name>A0ABT6YHU9_9BACT</name>
<accession>A0ABT6YHU9</accession>
<dbReference type="Proteomes" id="UP001236507">
    <property type="component" value="Unassembled WGS sequence"/>
</dbReference>
<keyword evidence="6" id="KW-1185">Reference proteome</keyword>
<dbReference type="InterPro" id="IPR025161">
    <property type="entry name" value="IS402-like_dom"/>
</dbReference>
<evidence type="ECO:0000313" key="5">
    <source>
        <dbReference type="EMBL" id="MDI9862678.1"/>
    </source>
</evidence>
<evidence type="ECO:0000313" key="6">
    <source>
        <dbReference type="Proteomes" id="UP001236507"/>
    </source>
</evidence>